<sequence length="53" mass="6318">MYFDLYTLIYGSSNSFSPNIDNKCQHYTGEVGVDKNGREYRKYELRWGSEKAW</sequence>
<dbReference type="AlphaFoldDB" id="X1QJM2"/>
<reference evidence="1" key="1">
    <citation type="journal article" date="2014" name="Front. Microbiol.">
        <title>High frequency of phylogenetically diverse reductive dehalogenase-homologous genes in deep subseafloor sedimentary metagenomes.</title>
        <authorList>
            <person name="Kawai M."/>
            <person name="Futagami T."/>
            <person name="Toyoda A."/>
            <person name="Takaki Y."/>
            <person name="Nishi S."/>
            <person name="Hori S."/>
            <person name="Arai W."/>
            <person name="Tsubouchi T."/>
            <person name="Morono Y."/>
            <person name="Uchiyama I."/>
            <person name="Ito T."/>
            <person name="Fujiyama A."/>
            <person name="Inagaki F."/>
            <person name="Takami H."/>
        </authorList>
    </citation>
    <scope>NUCLEOTIDE SEQUENCE</scope>
    <source>
        <strain evidence="1">Expedition CK06-06</strain>
    </source>
</reference>
<organism evidence="1">
    <name type="scientific">marine sediment metagenome</name>
    <dbReference type="NCBI Taxonomy" id="412755"/>
    <lineage>
        <taxon>unclassified sequences</taxon>
        <taxon>metagenomes</taxon>
        <taxon>ecological metagenomes</taxon>
    </lineage>
</organism>
<name>X1QJM2_9ZZZZ</name>
<proteinExistence type="predicted"/>
<gene>
    <name evidence="1" type="ORF">S06H3_65429</name>
</gene>
<dbReference type="EMBL" id="BARV01044054">
    <property type="protein sequence ID" value="GAI68692.1"/>
    <property type="molecule type" value="Genomic_DNA"/>
</dbReference>
<feature type="non-terminal residue" evidence="1">
    <location>
        <position position="53"/>
    </location>
</feature>
<protein>
    <submittedName>
        <fullName evidence="1">Uncharacterized protein</fullName>
    </submittedName>
</protein>
<comment type="caution">
    <text evidence="1">The sequence shown here is derived from an EMBL/GenBank/DDBJ whole genome shotgun (WGS) entry which is preliminary data.</text>
</comment>
<accession>X1QJM2</accession>
<evidence type="ECO:0000313" key="1">
    <source>
        <dbReference type="EMBL" id="GAI68692.1"/>
    </source>
</evidence>